<evidence type="ECO:0000259" key="8">
    <source>
        <dbReference type="PROSITE" id="PS50114"/>
    </source>
</evidence>
<keyword evidence="2 6" id="KW-0863">Zinc-finger</keyword>
<feature type="domain" description="GATA-type" evidence="8">
    <location>
        <begin position="196"/>
        <end position="231"/>
    </location>
</feature>
<dbReference type="EMBL" id="CANTUO010000002">
    <property type="protein sequence ID" value="CAI5757916.1"/>
    <property type="molecule type" value="Genomic_DNA"/>
</dbReference>
<dbReference type="InterPro" id="IPR013088">
    <property type="entry name" value="Znf_NHR/GATA"/>
</dbReference>
<dbReference type="GO" id="GO:0043565">
    <property type="term" value="F:sequence-specific DNA binding"/>
    <property type="evidence" value="ECO:0007669"/>
    <property type="project" value="InterPro"/>
</dbReference>
<evidence type="ECO:0000313" key="9">
    <source>
        <dbReference type="EMBL" id="CAI5757916.1"/>
    </source>
</evidence>
<protein>
    <recommendedName>
        <fullName evidence="8">GATA-type domain-containing protein</fullName>
    </recommendedName>
</protein>
<dbReference type="SMART" id="SM00401">
    <property type="entry name" value="ZnF_GATA"/>
    <property type="match status" value="1"/>
</dbReference>
<dbReference type="Pfam" id="PF00320">
    <property type="entry name" value="GATA"/>
    <property type="match status" value="1"/>
</dbReference>
<evidence type="ECO:0000256" key="3">
    <source>
        <dbReference type="ARBA" id="ARBA00022833"/>
    </source>
</evidence>
<accession>A0A9W4XGI3</accession>
<dbReference type="PANTHER" id="PTHR47172:SF24">
    <property type="entry name" value="GATA ZINC FINGER DOMAIN-CONTAINING PROTEIN 14-RELATED"/>
    <property type="match status" value="1"/>
</dbReference>
<dbReference type="PANTHER" id="PTHR47172">
    <property type="entry name" value="OS01G0976800 PROTEIN"/>
    <property type="match status" value="1"/>
</dbReference>
<gene>
    <name evidence="9" type="ORF">CANVERA_P2428</name>
</gene>
<keyword evidence="10" id="KW-1185">Reference proteome</keyword>
<evidence type="ECO:0000313" key="10">
    <source>
        <dbReference type="Proteomes" id="UP001152885"/>
    </source>
</evidence>
<dbReference type="OrthoDB" id="2162994at2759"/>
<feature type="compositionally biased region" description="Low complexity" evidence="7">
    <location>
        <begin position="89"/>
        <end position="101"/>
    </location>
</feature>
<evidence type="ECO:0000256" key="7">
    <source>
        <dbReference type="SAM" id="MobiDB-lite"/>
    </source>
</evidence>
<keyword evidence="3" id="KW-0862">Zinc</keyword>
<evidence type="ECO:0000256" key="6">
    <source>
        <dbReference type="PROSITE-ProRule" id="PRU00094"/>
    </source>
</evidence>
<dbReference type="GO" id="GO:0008270">
    <property type="term" value="F:zinc ion binding"/>
    <property type="evidence" value="ECO:0007669"/>
    <property type="project" value="UniProtKB-KW"/>
</dbReference>
<sequence>MRLPSINELTKDKSSTIVKKEACIESSPKHGTTSTSTSTSLPSISVPISNSNSNYTAKPKLPSPSLNSNSNSNPNSTQPPQQQPPPPVYNASASVSASTSPTTNYQYYQQVPQRVPNQQSPTIHAHPHPQFPHHIPIQMQLPPNGQVQIHHPHFQPIYYQHPAHPHHPILYQQFLPPNGAALYPFHQVVPPPEIVNKPTNKCHRCGTTETPEWRRGPKGVRTLCNACGLYHAKLVKRKGAAVAAEEVLNNKVTKGKNGRRISLKKHLLKETLKQGEVASQVVAHVGSQLPPINQHRASFSLPPILNQANNNNGSIRQ</sequence>
<proteinExistence type="predicted"/>
<keyword evidence="1" id="KW-0479">Metal-binding</keyword>
<evidence type="ECO:0000256" key="5">
    <source>
        <dbReference type="ARBA" id="ARBA00023163"/>
    </source>
</evidence>
<comment type="caution">
    <text evidence="9">The sequence shown here is derived from an EMBL/GenBank/DDBJ whole genome shotgun (WGS) entry which is preliminary data.</text>
</comment>
<keyword evidence="5" id="KW-0804">Transcription</keyword>
<evidence type="ECO:0000256" key="2">
    <source>
        <dbReference type="ARBA" id="ARBA00022771"/>
    </source>
</evidence>
<keyword evidence="4" id="KW-0805">Transcription regulation</keyword>
<dbReference type="Proteomes" id="UP001152885">
    <property type="component" value="Unassembled WGS sequence"/>
</dbReference>
<evidence type="ECO:0000256" key="1">
    <source>
        <dbReference type="ARBA" id="ARBA00022723"/>
    </source>
</evidence>
<dbReference type="InterPro" id="IPR000679">
    <property type="entry name" value="Znf_GATA"/>
</dbReference>
<feature type="compositionally biased region" description="Basic and acidic residues" evidence="7">
    <location>
        <begin position="9"/>
        <end position="23"/>
    </location>
</feature>
<dbReference type="SUPFAM" id="SSF57716">
    <property type="entry name" value="Glucocorticoid receptor-like (DNA-binding domain)"/>
    <property type="match status" value="1"/>
</dbReference>
<evidence type="ECO:0000256" key="4">
    <source>
        <dbReference type="ARBA" id="ARBA00023015"/>
    </source>
</evidence>
<dbReference type="CDD" id="cd00202">
    <property type="entry name" value="ZnF_GATA"/>
    <property type="match status" value="1"/>
</dbReference>
<feature type="compositionally biased region" description="Low complexity" evidence="7">
    <location>
        <begin position="63"/>
        <end position="80"/>
    </location>
</feature>
<dbReference type="GO" id="GO:0006355">
    <property type="term" value="P:regulation of DNA-templated transcription"/>
    <property type="evidence" value="ECO:0007669"/>
    <property type="project" value="InterPro"/>
</dbReference>
<organism evidence="9 10">
    <name type="scientific">Candida verbasci</name>
    <dbReference type="NCBI Taxonomy" id="1227364"/>
    <lineage>
        <taxon>Eukaryota</taxon>
        <taxon>Fungi</taxon>
        <taxon>Dikarya</taxon>
        <taxon>Ascomycota</taxon>
        <taxon>Saccharomycotina</taxon>
        <taxon>Pichiomycetes</taxon>
        <taxon>Debaryomycetaceae</taxon>
        <taxon>Candida/Lodderomyces clade</taxon>
        <taxon>Candida</taxon>
    </lineage>
</organism>
<dbReference type="AlphaFoldDB" id="A0A9W4XGI3"/>
<dbReference type="Gene3D" id="3.30.50.10">
    <property type="entry name" value="Erythroid Transcription Factor GATA-1, subunit A"/>
    <property type="match status" value="1"/>
</dbReference>
<dbReference type="PROSITE" id="PS50114">
    <property type="entry name" value="GATA_ZN_FINGER_2"/>
    <property type="match status" value="1"/>
</dbReference>
<name>A0A9W4XGI3_9ASCO</name>
<feature type="region of interest" description="Disordered" evidence="7">
    <location>
        <begin position="1"/>
        <end position="101"/>
    </location>
</feature>
<reference evidence="9" key="1">
    <citation type="submission" date="2022-12" db="EMBL/GenBank/DDBJ databases">
        <authorList>
            <person name="Brejova B."/>
        </authorList>
    </citation>
    <scope>NUCLEOTIDE SEQUENCE</scope>
</reference>
<feature type="compositionally biased region" description="Low complexity" evidence="7">
    <location>
        <begin position="29"/>
        <end position="54"/>
    </location>
</feature>